<proteinExistence type="inferred from homology"/>
<evidence type="ECO:0000313" key="7">
    <source>
        <dbReference type="Proteomes" id="UP001251217"/>
    </source>
</evidence>
<evidence type="ECO:0000256" key="1">
    <source>
        <dbReference type="ARBA" id="ARBA00010139"/>
    </source>
</evidence>
<evidence type="ECO:0000313" key="6">
    <source>
        <dbReference type="EMBL" id="MDR7170569.1"/>
    </source>
</evidence>
<keyword evidence="2" id="KW-0285">Flavoprotein</keyword>
<evidence type="ECO:0000256" key="2">
    <source>
        <dbReference type="ARBA" id="ARBA00022630"/>
    </source>
</evidence>
<dbReference type="Pfam" id="PF00743">
    <property type="entry name" value="FMO-like"/>
    <property type="match status" value="1"/>
</dbReference>
<organism evidence="6 7">
    <name type="scientific">Nocardia kruczakiae</name>
    <dbReference type="NCBI Taxonomy" id="261477"/>
    <lineage>
        <taxon>Bacteria</taxon>
        <taxon>Bacillati</taxon>
        <taxon>Actinomycetota</taxon>
        <taxon>Actinomycetes</taxon>
        <taxon>Mycobacteriales</taxon>
        <taxon>Nocardiaceae</taxon>
        <taxon>Nocardia</taxon>
    </lineage>
</organism>
<dbReference type="Proteomes" id="UP001251217">
    <property type="component" value="Unassembled WGS sequence"/>
</dbReference>
<dbReference type="SUPFAM" id="SSF51905">
    <property type="entry name" value="FAD/NAD(P)-binding domain"/>
    <property type="match status" value="1"/>
</dbReference>
<dbReference type="InterPro" id="IPR020946">
    <property type="entry name" value="Flavin_mOase-like"/>
</dbReference>
<evidence type="ECO:0000256" key="5">
    <source>
        <dbReference type="SAM" id="MobiDB-lite"/>
    </source>
</evidence>
<dbReference type="RefSeq" id="WP_374726716.1">
    <property type="nucleotide sequence ID" value="NZ_JAVDWW010000007.1"/>
</dbReference>
<dbReference type="Pfam" id="PF13450">
    <property type="entry name" value="NAD_binding_8"/>
    <property type="match status" value="1"/>
</dbReference>
<comment type="caution">
    <text evidence="6">The sequence shown here is derived from an EMBL/GenBank/DDBJ whole genome shotgun (WGS) entry which is preliminary data.</text>
</comment>
<dbReference type="PANTHER" id="PTHR43539:SF78">
    <property type="entry name" value="FLAVIN-CONTAINING MONOOXYGENASE"/>
    <property type="match status" value="1"/>
</dbReference>
<keyword evidence="3" id="KW-0274">FAD</keyword>
<dbReference type="Gene3D" id="3.50.50.60">
    <property type="entry name" value="FAD/NAD(P)-binding domain"/>
    <property type="match status" value="2"/>
</dbReference>
<dbReference type="EMBL" id="JAVDWW010000007">
    <property type="protein sequence ID" value="MDR7170569.1"/>
    <property type="molecule type" value="Genomic_DNA"/>
</dbReference>
<comment type="similarity">
    <text evidence="1">Belongs to the FAD-binding monooxygenase family.</text>
</comment>
<gene>
    <name evidence="6" type="ORF">J2W56_004320</name>
</gene>
<reference evidence="6 7" key="1">
    <citation type="submission" date="2023-07" db="EMBL/GenBank/DDBJ databases">
        <title>Sorghum-associated microbial communities from plants grown in Nebraska, USA.</title>
        <authorList>
            <person name="Schachtman D."/>
        </authorList>
    </citation>
    <scope>NUCLEOTIDE SEQUENCE [LARGE SCALE GENOMIC DNA]</scope>
    <source>
        <strain evidence="6 7">4272</strain>
    </source>
</reference>
<dbReference type="PANTHER" id="PTHR43539">
    <property type="entry name" value="FLAVIN-BINDING MONOOXYGENASE-LIKE PROTEIN (AFU_ORTHOLOGUE AFUA_4G09220)"/>
    <property type="match status" value="1"/>
</dbReference>
<evidence type="ECO:0000256" key="3">
    <source>
        <dbReference type="ARBA" id="ARBA00022827"/>
    </source>
</evidence>
<keyword evidence="4" id="KW-0560">Oxidoreductase</keyword>
<dbReference type="InterPro" id="IPR050982">
    <property type="entry name" value="Auxin_biosynth/cation_transpt"/>
</dbReference>
<sequence>MTAPDFEIVVIGAGQAGLSVGYHLRRLGLTPGVDFVIVDHSPGPGGAWQFRWPSLTLSTVNRVHDLPGMSFTETLPAGSDSVPAATAVPHYFELYEKRFDLRVRRPVSVRVVCDRASTATCPGTMVDGLLHVETAIGENLSAATGSVALGGGADIPPSPARGGGTEAEPGGSMPSDAVTDPSSPGEPHTAADSRRSTDAPTESPDPGGETLRVRGVINATGTWEKPFIPYYPGAETFGGRQLHAHDYRSAAEFAGKHVVVVGAGISAVQLLDEISQVTSTTWVSRTEPRWREGPFGPDEGRRAVAMVEDRVRRGLPPRSVVSVTGLPVDDRIRAARARGVLTWHPMFARIEPEGVRWADGSFRAADVILWATGFRSALDHLAPLRLRGPGGGITMTGQLATQVAADPRIHLIGYGPSASTIGANRAGRAAAVELTRYLGLP</sequence>
<protein>
    <submittedName>
        <fullName evidence="6">Cation diffusion facilitator CzcD-associated flavoprotein CzcO</fullName>
    </submittedName>
</protein>
<name>A0ABU1XJT2_9NOCA</name>
<keyword evidence="7" id="KW-1185">Reference proteome</keyword>
<dbReference type="InterPro" id="IPR036188">
    <property type="entry name" value="FAD/NAD-bd_sf"/>
</dbReference>
<feature type="region of interest" description="Disordered" evidence="5">
    <location>
        <begin position="150"/>
        <end position="212"/>
    </location>
</feature>
<accession>A0ABU1XJT2</accession>
<evidence type="ECO:0000256" key="4">
    <source>
        <dbReference type="ARBA" id="ARBA00023002"/>
    </source>
</evidence>